<proteinExistence type="predicted"/>
<feature type="transmembrane region" description="Helical" evidence="2">
    <location>
        <begin position="403"/>
        <end position="423"/>
    </location>
</feature>
<feature type="transmembrane region" description="Helical" evidence="2">
    <location>
        <begin position="821"/>
        <end position="841"/>
    </location>
</feature>
<feature type="transmembrane region" description="Helical" evidence="2">
    <location>
        <begin position="435"/>
        <end position="455"/>
    </location>
</feature>
<protein>
    <recommendedName>
        <fullName evidence="6">DUF1264 domain-containing protein</fullName>
    </recommendedName>
</protein>
<feature type="signal peptide" evidence="3">
    <location>
        <begin position="1"/>
        <end position="19"/>
    </location>
</feature>
<feature type="transmembrane region" description="Helical" evidence="2">
    <location>
        <begin position="620"/>
        <end position="645"/>
    </location>
</feature>
<evidence type="ECO:0000256" key="1">
    <source>
        <dbReference type="SAM" id="MobiDB-lite"/>
    </source>
</evidence>
<evidence type="ECO:0008006" key="6">
    <source>
        <dbReference type="Google" id="ProtNLM"/>
    </source>
</evidence>
<keyword evidence="2" id="KW-0812">Transmembrane</keyword>
<keyword evidence="2" id="KW-0472">Membrane</keyword>
<feature type="region of interest" description="Disordered" evidence="1">
    <location>
        <begin position="207"/>
        <end position="227"/>
    </location>
</feature>
<dbReference type="PANTHER" id="PTHR31360:SF0">
    <property type="entry name" value="OIL BODY-ASSOCIATED PROTEIN 1B"/>
    <property type="match status" value="1"/>
</dbReference>
<dbReference type="RefSeq" id="WP_224043929.1">
    <property type="nucleotide sequence ID" value="NZ_CAJZAH010000006.1"/>
</dbReference>
<dbReference type="Proteomes" id="UP000721236">
    <property type="component" value="Unassembled WGS sequence"/>
</dbReference>
<keyword evidence="5" id="KW-1185">Reference proteome</keyword>
<reference evidence="4 5" key="1">
    <citation type="submission" date="2021-08" db="EMBL/GenBank/DDBJ databases">
        <authorList>
            <person name="Peeters C."/>
        </authorList>
    </citation>
    <scope>NUCLEOTIDE SEQUENCE [LARGE SCALE GENOMIC DNA]</scope>
    <source>
        <strain evidence="4 5">LMG 21510</strain>
    </source>
</reference>
<sequence>MRALSPVLLAFACAVAACGGENTPSNVKAPGEDPSVKTKVLEAGAAALQDKPPLEALNAYLDGFHFYNGRMQGQMEAHHYCAVLNEDVIQCAIYDGNVKSAKLMGVEYIVSERIFKTLPDAEKALWHSHVHEVKSGTLVAPGIPQAAEHELMKKLVGTYGKTWHTWHTDLHKELPLGVPQLMMGFTADGQADPAMIAERDKRLGIDSAEKKKQREGIAAPPDRPRRRCLAEGTGGAAHRSHRHRAPAPARCAGRPGFGTARGSFGTGTLMPRRTVRIAGLAALLAAVAWWIWHGAGVPVHVYDTYMYAVTQPPHANWLEGDWRAVWWRRSALEIDYSPGRLVLFALYLGAAFYLGARLARTLAQPWLPSLRSAERALLAFAGFLPVYLMLCGFNRIVSLAMPAKAAALLSLSLTLAAALGIALRGARRRDRDKAAWLAGAALLGVAAVLSVQYGFTFVTGDATIRELHAAVLAGPYRLGARAHFPLVAYHYDELAFLLPALYSRTGLPDPVELLAGIWGMQTLAKCSALALTYFSARVFKTPRAGAAAIAALLFFGAHTFDPTARAYLFDSANPAFYVMHPGRLVSGLYVVWTLAALAALERRPGGWALDPRIGVPATLLLGVGLSTVTLNVPLGVVALITFGIVLRHLRGRDSLPLSFFAAVGVCALVLPLTYRSFASYGSWGGPLLAGAIVLVAAACAGELAMRRGAVPPARSWHRWAGLLVIGVVLGLCVGNFPVLLTGARIPLLAQHGVLLPQSAFLGTGAEWLGAGIFALDRWPVGHQYDFANFAKRYGVPFVLAMVLAALVLGSRLRESRVADGAFVGMAFLVTGLFCMDFIRIHTDFPAMSWDYAQQFALRTRLVEGGFYAVMAFALMGILSARHRVVRGVALAVVLVYALTPVLHPKTSLLSQFVANAKYLTGWQ</sequence>
<organism evidence="4 5">
    <name type="scientific">Cupriavidus respiraculi</name>
    <dbReference type="NCBI Taxonomy" id="195930"/>
    <lineage>
        <taxon>Bacteria</taxon>
        <taxon>Pseudomonadati</taxon>
        <taxon>Pseudomonadota</taxon>
        <taxon>Betaproteobacteria</taxon>
        <taxon>Burkholderiales</taxon>
        <taxon>Burkholderiaceae</taxon>
        <taxon>Cupriavidus</taxon>
    </lineage>
</organism>
<dbReference type="InterPro" id="IPR010686">
    <property type="entry name" value="OBAP-like"/>
</dbReference>
<evidence type="ECO:0000313" key="5">
    <source>
        <dbReference type="Proteomes" id="UP000721236"/>
    </source>
</evidence>
<keyword evidence="2" id="KW-1133">Transmembrane helix</keyword>
<evidence type="ECO:0000313" key="4">
    <source>
        <dbReference type="EMBL" id="CAG9181545.1"/>
    </source>
</evidence>
<feature type="transmembrane region" description="Helical" evidence="2">
    <location>
        <begin position="885"/>
        <end position="903"/>
    </location>
</feature>
<feature type="transmembrane region" description="Helical" evidence="2">
    <location>
        <begin position="793"/>
        <end position="809"/>
    </location>
</feature>
<comment type="caution">
    <text evidence="4">The sequence shown here is derived from an EMBL/GenBank/DDBJ whole genome shotgun (WGS) entry which is preliminary data.</text>
</comment>
<feature type="transmembrane region" description="Helical" evidence="2">
    <location>
        <begin position="716"/>
        <end position="740"/>
    </location>
</feature>
<evidence type="ECO:0000256" key="2">
    <source>
        <dbReference type="SAM" id="Phobius"/>
    </source>
</evidence>
<accession>A0ABM8XMR9</accession>
<evidence type="ECO:0000256" key="3">
    <source>
        <dbReference type="SAM" id="SignalP"/>
    </source>
</evidence>
<feature type="transmembrane region" description="Helical" evidence="2">
    <location>
        <begin position="377"/>
        <end position="397"/>
    </location>
</feature>
<feature type="transmembrane region" description="Helical" evidence="2">
    <location>
        <begin position="541"/>
        <end position="560"/>
    </location>
</feature>
<feature type="transmembrane region" description="Helical" evidence="2">
    <location>
        <begin position="686"/>
        <end position="704"/>
    </location>
</feature>
<dbReference type="PANTHER" id="PTHR31360">
    <property type="match status" value="1"/>
</dbReference>
<dbReference type="Pfam" id="PF06884">
    <property type="entry name" value="DUF1264"/>
    <property type="match status" value="1"/>
</dbReference>
<feature type="transmembrane region" description="Helical" evidence="2">
    <location>
        <begin position="752"/>
        <end position="773"/>
    </location>
</feature>
<feature type="transmembrane region" description="Helical" evidence="2">
    <location>
        <begin position="338"/>
        <end position="356"/>
    </location>
</feature>
<feature type="region of interest" description="Disordered" evidence="1">
    <location>
        <begin position="233"/>
        <end position="252"/>
    </location>
</feature>
<dbReference type="EMBL" id="CAJZAH010000006">
    <property type="protein sequence ID" value="CAG9181545.1"/>
    <property type="molecule type" value="Genomic_DNA"/>
</dbReference>
<feature type="chain" id="PRO_5045940165" description="DUF1264 domain-containing protein" evidence="3">
    <location>
        <begin position="20"/>
        <end position="923"/>
    </location>
</feature>
<dbReference type="PROSITE" id="PS51257">
    <property type="entry name" value="PROKAR_LIPOPROTEIN"/>
    <property type="match status" value="1"/>
</dbReference>
<gene>
    <name evidence="4" type="ORF">LMG21510_04334</name>
</gene>
<feature type="transmembrane region" description="Helical" evidence="2">
    <location>
        <begin position="580"/>
        <end position="600"/>
    </location>
</feature>
<keyword evidence="3" id="KW-0732">Signal</keyword>
<name>A0ABM8XMR9_9BURK</name>
<feature type="transmembrane region" description="Helical" evidence="2">
    <location>
        <begin position="861"/>
        <end position="878"/>
    </location>
</feature>
<feature type="transmembrane region" description="Helical" evidence="2">
    <location>
        <begin position="657"/>
        <end position="674"/>
    </location>
</feature>